<dbReference type="AlphaFoldDB" id="A0A0F9E1M8"/>
<protein>
    <submittedName>
        <fullName evidence="2">Uncharacterized protein</fullName>
    </submittedName>
</protein>
<dbReference type="EMBL" id="LAZR01036823">
    <property type="protein sequence ID" value="KKL23836.1"/>
    <property type="molecule type" value="Genomic_DNA"/>
</dbReference>
<feature type="region of interest" description="Disordered" evidence="1">
    <location>
        <begin position="59"/>
        <end position="86"/>
    </location>
</feature>
<comment type="caution">
    <text evidence="2">The sequence shown here is derived from an EMBL/GenBank/DDBJ whole genome shotgun (WGS) entry which is preliminary data.</text>
</comment>
<gene>
    <name evidence="2" type="ORF">LCGC14_2421420</name>
</gene>
<evidence type="ECO:0000313" key="2">
    <source>
        <dbReference type="EMBL" id="KKL23836.1"/>
    </source>
</evidence>
<accession>A0A0F9E1M8</accession>
<feature type="non-terminal residue" evidence="2">
    <location>
        <position position="268"/>
    </location>
</feature>
<name>A0A0F9E1M8_9ZZZZ</name>
<organism evidence="2">
    <name type="scientific">marine sediment metagenome</name>
    <dbReference type="NCBI Taxonomy" id="412755"/>
    <lineage>
        <taxon>unclassified sequences</taxon>
        <taxon>metagenomes</taxon>
        <taxon>ecological metagenomes</taxon>
    </lineage>
</organism>
<evidence type="ECO:0000256" key="1">
    <source>
        <dbReference type="SAM" id="MobiDB-lite"/>
    </source>
</evidence>
<proteinExistence type="predicted"/>
<reference evidence="2" key="1">
    <citation type="journal article" date="2015" name="Nature">
        <title>Complex archaea that bridge the gap between prokaryotes and eukaryotes.</title>
        <authorList>
            <person name="Spang A."/>
            <person name="Saw J.H."/>
            <person name="Jorgensen S.L."/>
            <person name="Zaremba-Niedzwiedzka K."/>
            <person name="Martijn J."/>
            <person name="Lind A.E."/>
            <person name="van Eijk R."/>
            <person name="Schleper C."/>
            <person name="Guy L."/>
            <person name="Ettema T.J."/>
        </authorList>
    </citation>
    <scope>NUCLEOTIDE SEQUENCE</scope>
</reference>
<sequence>MRTRFWQCEPKSRFGQRERGRFESWANRQSFQRLAGESLTERGIDPSLIPSLGGYGPEPLIPTAAPRSDAELSFSGGRPEGLGGKSEPAVKAQHMLYWRAGQLYREGTDYEASLERARAELPSIGMYEQEAADQAFVDLLKENRKWAEGTDAPRATGVFWRDWAGVDERATPEERASAWRKWIGPEMRPSETTAYIQTLSQIDSEGLSGDERWSMARNIKAAVRSQSGLKVLGVTIDESTLIWAALFPEFTAGMLAGEAAARPIGREI</sequence>